<protein>
    <submittedName>
        <fullName evidence="1">Uncharacterized protein</fullName>
    </submittedName>
</protein>
<dbReference type="EMBL" id="LGIQ01000005">
    <property type="protein sequence ID" value="KNB73389.1"/>
    <property type="molecule type" value="Genomic_DNA"/>
</dbReference>
<organism evidence="1 2">
    <name type="scientific">Brevibacillus reuszeri</name>
    <dbReference type="NCBI Taxonomy" id="54915"/>
    <lineage>
        <taxon>Bacteria</taxon>
        <taxon>Bacillati</taxon>
        <taxon>Bacillota</taxon>
        <taxon>Bacilli</taxon>
        <taxon>Bacillales</taxon>
        <taxon>Paenibacillaceae</taxon>
        <taxon>Brevibacillus</taxon>
    </lineage>
</organism>
<reference evidence="2" key="1">
    <citation type="submission" date="2015-07" db="EMBL/GenBank/DDBJ databases">
        <title>Genome sequencing project for genomic taxonomy and phylogenomics of Bacillus-like bacteria.</title>
        <authorList>
            <person name="Liu B."/>
            <person name="Wang J."/>
            <person name="Zhu Y."/>
            <person name="Liu G."/>
            <person name="Chen Q."/>
            <person name="Chen Z."/>
            <person name="Lan J."/>
            <person name="Che J."/>
            <person name="Ge C."/>
            <person name="Shi H."/>
            <person name="Pan Z."/>
            <person name="Liu X."/>
        </authorList>
    </citation>
    <scope>NUCLEOTIDE SEQUENCE [LARGE SCALE GENOMIC DNA]</scope>
    <source>
        <strain evidence="2">DSM 9887</strain>
    </source>
</reference>
<accession>A0A0K9YXE2</accession>
<gene>
    <name evidence="1" type="ORF">ADS79_05385</name>
</gene>
<comment type="caution">
    <text evidence="1">The sequence shown here is derived from an EMBL/GenBank/DDBJ whole genome shotgun (WGS) entry which is preliminary data.</text>
</comment>
<name>A0A0K9YXE2_9BACL</name>
<sequence>MKLFKRMWQQALRDGTVERIGIASGKRWDESSRGIMPVSPYMICGLPIWGKLSAIRNGKYICG</sequence>
<dbReference type="PATRIC" id="fig|54915.3.peg.6482"/>
<dbReference type="Proteomes" id="UP000036834">
    <property type="component" value="Unassembled WGS sequence"/>
</dbReference>
<dbReference type="AlphaFoldDB" id="A0A0K9YXE2"/>
<proteinExistence type="predicted"/>
<evidence type="ECO:0000313" key="1">
    <source>
        <dbReference type="EMBL" id="KNB73389.1"/>
    </source>
</evidence>
<evidence type="ECO:0000313" key="2">
    <source>
        <dbReference type="Proteomes" id="UP000036834"/>
    </source>
</evidence>